<sequence>MSNQELIKVAEHLEQRIDGATSAMRLALQPEFTRTLDRMRDAGVKIPLRLKRLDEILCEEAVEDSFDNMPV</sequence>
<reference evidence="1 2" key="1">
    <citation type="submission" date="2023-04" db="EMBL/GenBank/DDBJ databases">
        <title>Complete genome sequence of Alisedimentitalea scapharcae.</title>
        <authorList>
            <person name="Rong J.-C."/>
            <person name="Yi M.-L."/>
            <person name="Zhao Q."/>
        </authorList>
    </citation>
    <scope>NUCLEOTIDE SEQUENCE [LARGE SCALE GENOMIC DNA]</scope>
    <source>
        <strain evidence="1 2">KCTC 42119</strain>
    </source>
</reference>
<organism evidence="1 2">
    <name type="scientific">Aliisedimentitalea scapharcae</name>
    <dbReference type="NCBI Taxonomy" id="1524259"/>
    <lineage>
        <taxon>Bacteria</taxon>
        <taxon>Pseudomonadati</taxon>
        <taxon>Pseudomonadota</taxon>
        <taxon>Alphaproteobacteria</taxon>
        <taxon>Rhodobacterales</taxon>
        <taxon>Roseobacteraceae</taxon>
        <taxon>Aliisedimentitalea</taxon>
    </lineage>
</organism>
<dbReference type="Proteomes" id="UP001623232">
    <property type="component" value="Chromosome"/>
</dbReference>
<dbReference type="RefSeq" id="WP_406649094.1">
    <property type="nucleotide sequence ID" value="NZ_CP123584.1"/>
</dbReference>
<keyword evidence="2" id="KW-1185">Reference proteome</keyword>
<gene>
    <name evidence="1" type="ORF">QEZ52_07635</name>
</gene>
<dbReference type="EMBL" id="CP123584">
    <property type="protein sequence ID" value="WZK90403.1"/>
    <property type="molecule type" value="Genomic_DNA"/>
</dbReference>
<name>A0ABZ2XXL0_9RHOB</name>
<evidence type="ECO:0000313" key="2">
    <source>
        <dbReference type="Proteomes" id="UP001623232"/>
    </source>
</evidence>
<protein>
    <submittedName>
        <fullName evidence="1">Uncharacterized protein</fullName>
    </submittedName>
</protein>
<evidence type="ECO:0000313" key="1">
    <source>
        <dbReference type="EMBL" id="WZK90403.1"/>
    </source>
</evidence>
<proteinExistence type="predicted"/>
<accession>A0ABZ2XXL0</accession>